<comment type="caution">
    <text evidence="5">The sequence shown here is derived from an EMBL/GenBank/DDBJ whole genome shotgun (WGS) entry which is preliminary data.</text>
</comment>
<name>A0A542Z938_9MICO</name>
<dbReference type="InterPro" id="IPR000415">
    <property type="entry name" value="Nitroreductase-like"/>
</dbReference>
<dbReference type="PANTHER" id="PTHR43673">
    <property type="entry name" value="NAD(P)H NITROREDUCTASE YDGI-RELATED"/>
    <property type="match status" value="1"/>
</dbReference>
<evidence type="ECO:0000256" key="1">
    <source>
        <dbReference type="ARBA" id="ARBA00007118"/>
    </source>
</evidence>
<evidence type="ECO:0000256" key="3">
    <source>
        <dbReference type="SAM" id="MobiDB-lite"/>
    </source>
</evidence>
<dbReference type="SUPFAM" id="SSF55469">
    <property type="entry name" value="FMN-dependent nitroreductase-like"/>
    <property type="match status" value="1"/>
</dbReference>
<comment type="similarity">
    <text evidence="1">Belongs to the nitroreductase family.</text>
</comment>
<dbReference type="PANTHER" id="PTHR43673:SF10">
    <property type="entry name" value="NADH DEHYDROGENASE_NAD(P)H NITROREDUCTASE XCC3605-RELATED"/>
    <property type="match status" value="1"/>
</dbReference>
<dbReference type="Gene3D" id="3.40.109.10">
    <property type="entry name" value="NADH Oxidase"/>
    <property type="match status" value="1"/>
</dbReference>
<organism evidence="5 6">
    <name type="scientific">Oryzihumus leptocrescens</name>
    <dbReference type="NCBI Taxonomy" id="297536"/>
    <lineage>
        <taxon>Bacteria</taxon>
        <taxon>Bacillati</taxon>
        <taxon>Actinomycetota</taxon>
        <taxon>Actinomycetes</taxon>
        <taxon>Micrococcales</taxon>
        <taxon>Intrasporangiaceae</taxon>
        <taxon>Oryzihumus</taxon>
    </lineage>
</organism>
<evidence type="ECO:0000256" key="2">
    <source>
        <dbReference type="ARBA" id="ARBA00023002"/>
    </source>
</evidence>
<evidence type="ECO:0000259" key="4">
    <source>
        <dbReference type="Pfam" id="PF00881"/>
    </source>
</evidence>
<feature type="domain" description="Nitroreductase" evidence="4">
    <location>
        <begin position="14"/>
        <end position="72"/>
    </location>
</feature>
<dbReference type="InterPro" id="IPR029479">
    <property type="entry name" value="Nitroreductase"/>
</dbReference>
<protein>
    <submittedName>
        <fullName evidence="5">Nitroreductase family protein</fullName>
    </submittedName>
</protein>
<keyword evidence="2" id="KW-0560">Oxidoreductase</keyword>
<evidence type="ECO:0000313" key="5">
    <source>
        <dbReference type="EMBL" id="TQL56856.1"/>
    </source>
</evidence>
<reference evidence="5 6" key="1">
    <citation type="submission" date="2019-06" db="EMBL/GenBank/DDBJ databases">
        <title>Sequencing the genomes of 1000 actinobacteria strains.</title>
        <authorList>
            <person name="Klenk H.-P."/>
        </authorList>
    </citation>
    <scope>NUCLEOTIDE SEQUENCE [LARGE SCALE GENOMIC DNA]</scope>
    <source>
        <strain evidence="5 6">DSM 18082</strain>
    </source>
</reference>
<feature type="region of interest" description="Disordered" evidence="3">
    <location>
        <begin position="159"/>
        <end position="194"/>
    </location>
</feature>
<proteinExistence type="inferred from homology"/>
<dbReference type="Pfam" id="PF00881">
    <property type="entry name" value="Nitroreductase"/>
    <property type="match status" value="1"/>
</dbReference>
<dbReference type="AlphaFoldDB" id="A0A542Z938"/>
<gene>
    <name evidence="5" type="ORF">FB474_3617</name>
</gene>
<accession>A0A542Z938</accession>
<dbReference type="Proteomes" id="UP000319514">
    <property type="component" value="Unassembled WGS sequence"/>
</dbReference>
<evidence type="ECO:0000313" key="6">
    <source>
        <dbReference type="Proteomes" id="UP000319514"/>
    </source>
</evidence>
<dbReference type="GO" id="GO:0016491">
    <property type="term" value="F:oxidoreductase activity"/>
    <property type="evidence" value="ECO:0007669"/>
    <property type="project" value="UniProtKB-KW"/>
</dbReference>
<sequence length="194" mass="21355">MNGVRHPRLHPLLAQRWSPTTFEGSHEATSAEVASLLEAARWAPSAGNSQPWAFITARRGDAVHRRLLPHLSASSATWVPSASILVVNLCHRYVEETDWEFSEFSLYDLGQAVAHMTIQAQSLGLFARQFRAFDQAGVAAEFDVPDHWQVTTMSAFGRVASTDMPSGPAEPATSSGARERRPTSAIDWLTGDRR</sequence>
<dbReference type="EMBL" id="VFOQ01000002">
    <property type="protein sequence ID" value="TQL56856.1"/>
    <property type="molecule type" value="Genomic_DNA"/>
</dbReference>
<dbReference type="OrthoDB" id="9802510at2"/>
<keyword evidence="6" id="KW-1185">Reference proteome</keyword>